<evidence type="ECO:0000313" key="2">
    <source>
        <dbReference type="EMBL" id="MDP0399631.1"/>
    </source>
</evidence>
<organism evidence="2 3">
    <name type="scientific">Tsukamurella strandjordii</name>
    <dbReference type="NCBI Taxonomy" id="147577"/>
    <lineage>
        <taxon>Bacteria</taxon>
        <taxon>Bacillati</taxon>
        <taxon>Actinomycetota</taxon>
        <taxon>Actinomycetes</taxon>
        <taxon>Mycobacteriales</taxon>
        <taxon>Tsukamurellaceae</taxon>
        <taxon>Tsukamurella</taxon>
    </lineage>
</organism>
<feature type="compositionally biased region" description="Pro residues" evidence="1">
    <location>
        <begin position="101"/>
        <end position="126"/>
    </location>
</feature>
<proteinExistence type="predicted"/>
<comment type="caution">
    <text evidence="2">The sequence shown here is derived from an EMBL/GenBank/DDBJ whole genome shotgun (WGS) entry which is preliminary data.</text>
</comment>
<dbReference type="RefSeq" id="WP_305112217.1">
    <property type="nucleotide sequence ID" value="NZ_JAUTIX010000007.1"/>
</dbReference>
<evidence type="ECO:0000256" key="1">
    <source>
        <dbReference type="SAM" id="MobiDB-lite"/>
    </source>
</evidence>
<name>A0AA90NC47_9ACTN</name>
<protein>
    <recommendedName>
        <fullName evidence="4">Pullulanase</fullName>
    </recommendedName>
</protein>
<dbReference type="Proteomes" id="UP001178281">
    <property type="component" value="Unassembled WGS sequence"/>
</dbReference>
<dbReference type="EMBL" id="JAUTIX010000007">
    <property type="protein sequence ID" value="MDP0399631.1"/>
    <property type="molecule type" value="Genomic_DNA"/>
</dbReference>
<feature type="compositionally biased region" description="Low complexity" evidence="1">
    <location>
        <begin position="91"/>
        <end position="100"/>
    </location>
</feature>
<accession>A0AA90NC47</accession>
<evidence type="ECO:0008006" key="4">
    <source>
        <dbReference type="Google" id="ProtNLM"/>
    </source>
</evidence>
<keyword evidence="3" id="KW-1185">Reference proteome</keyword>
<sequence length="165" mass="16616">MGDDGSIEYWFGVGDGQVSTWRSPAIDGAVLLDFDGDGRLDDAVLDLDADGRADAAALDLDDDGTGESRFRDDGSGLWAQRETPAPSRCRAPGVPASAAPEPAPAPATPAPAAPGEPAPPVTPVPAEPGQAPRQAVVDSDGDGTPDVLLFDADGDGAADGAVDVR</sequence>
<dbReference type="AlphaFoldDB" id="A0AA90NC47"/>
<feature type="region of interest" description="Disordered" evidence="1">
    <location>
        <begin position="58"/>
        <end position="165"/>
    </location>
</feature>
<evidence type="ECO:0000313" key="3">
    <source>
        <dbReference type="Proteomes" id="UP001178281"/>
    </source>
</evidence>
<gene>
    <name evidence="2" type="ORF">Q7X28_17040</name>
</gene>
<reference evidence="2" key="1">
    <citation type="submission" date="2023-08" db="EMBL/GenBank/DDBJ databases">
        <title>The draft genome of Tsukamurella strandjordii strain 050030.</title>
        <authorList>
            <person name="Zhao F."/>
            <person name="Feng Y."/>
            <person name="Zong Z."/>
        </authorList>
    </citation>
    <scope>NUCLEOTIDE SEQUENCE</scope>
    <source>
        <strain evidence="2">050030</strain>
    </source>
</reference>